<accession>A0A1R2BIL5</accession>
<feature type="transmembrane region" description="Helical" evidence="5">
    <location>
        <begin position="290"/>
        <end position="312"/>
    </location>
</feature>
<comment type="caution">
    <text evidence="6">The sequence shown here is derived from an EMBL/GenBank/DDBJ whole genome shotgun (WGS) entry which is preliminary data.</text>
</comment>
<evidence type="ECO:0000313" key="6">
    <source>
        <dbReference type="EMBL" id="OMJ76564.1"/>
    </source>
</evidence>
<dbReference type="OrthoDB" id="7933078at2759"/>
<gene>
    <name evidence="6" type="ORF">SteCoe_24056</name>
</gene>
<keyword evidence="3 5" id="KW-1133">Transmembrane helix</keyword>
<dbReference type="InterPro" id="IPR006214">
    <property type="entry name" value="Bax_inhibitor_1-related"/>
</dbReference>
<feature type="transmembrane region" description="Helical" evidence="5">
    <location>
        <begin position="324"/>
        <end position="343"/>
    </location>
</feature>
<dbReference type="PANTHER" id="PTHR23291:SF47">
    <property type="entry name" value="TRANSMEMBRANE BAX INHIBITOR MOTIF CONTAINING 7"/>
    <property type="match status" value="1"/>
</dbReference>
<feature type="transmembrane region" description="Helical" evidence="5">
    <location>
        <begin position="177"/>
        <end position="197"/>
    </location>
</feature>
<dbReference type="Proteomes" id="UP000187209">
    <property type="component" value="Unassembled WGS sequence"/>
</dbReference>
<evidence type="ECO:0000256" key="5">
    <source>
        <dbReference type="RuleBase" id="RU004379"/>
    </source>
</evidence>
<comment type="subcellular location">
    <subcellularLocation>
        <location evidence="1">Membrane</location>
        <topology evidence="1">Multi-pass membrane protein</topology>
    </subcellularLocation>
</comment>
<evidence type="ECO:0000256" key="3">
    <source>
        <dbReference type="ARBA" id="ARBA00022989"/>
    </source>
</evidence>
<name>A0A1R2BIL5_9CILI</name>
<dbReference type="EMBL" id="MPUH01000625">
    <property type="protein sequence ID" value="OMJ76564.1"/>
    <property type="molecule type" value="Genomic_DNA"/>
</dbReference>
<organism evidence="6 7">
    <name type="scientific">Stentor coeruleus</name>
    <dbReference type="NCBI Taxonomy" id="5963"/>
    <lineage>
        <taxon>Eukaryota</taxon>
        <taxon>Sar</taxon>
        <taxon>Alveolata</taxon>
        <taxon>Ciliophora</taxon>
        <taxon>Postciliodesmatophora</taxon>
        <taxon>Heterotrichea</taxon>
        <taxon>Heterotrichida</taxon>
        <taxon>Stentoridae</taxon>
        <taxon>Stentor</taxon>
    </lineage>
</organism>
<keyword evidence="2 5" id="KW-0812">Transmembrane</keyword>
<evidence type="ECO:0000313" key="7">
    <source>
        <dbReference type="Proteomes" id="UP000187209"/>
    </source>
</evidence>
<dbReference type="AlphaFoldDB" id="A0A1R2BIL5"/>
<feature type="transmembrane region" description="Helical" evidence="5">
    <location>
        <begin position="142"/>
        <end position="165"/>
    </location>
</feature>
<dbReference type="Pfam" id="PF01027">
    <property type="entry name" value="Bax1-I"/>
    <property type="match status" value="1"/>
</dbReference>
<comment type="similarity">
    <text evidence="5">Belongs to the BI1 family.</text>
</comment>
<feature type="transmembrane region" description="Helical" evidence="5">
    <location>
        <begin position="265"/>
        <end position="284"/>
    </location>
</feature>
<keyword evidence="4 5" id="KW-0472">Membrane</keyword>
<feature type="transmembrane region" description="Helical" evidence="5">
    <location>
        <begin position="231"/>
        <end position="253"/>
    </location>
</feature>
<evidence type="ECO:0000256" key="4">
    <source>
        <dbReference type="ARBA" id="ARBA00023136"/>
    </source>
</evidence>
<dbReference type="GO" id="GO:0016020">
    <property type="term" value="C:membrane"/>
    <property type="evidence" value="ECO:0007669"/>
    <property type="project" value="UniProtKB-SubCell"/>
</dbReference>
<feature type="transmembrane region" description="Helical" evidence="5">
    <location>
        <begin position="209"/>
        <end position="225"/>
    </location>
</feature>
<dbReference type="PANTHER" id="PTHR23291">
    <property type="entry name" value="BAX INHIBITOR-RELATED"/>
    <property type="match status" value="1"/>
</dbReference>
<proteinExistence type="inferred from homology"/>
<evidence type="ECO:0000256" key="2">
    <source>
        <dbReference type="ARBA" id="ARBA00022692"/>
    </source>
</evidence>
<keyword evidence="7" id="KW-1185">Reference proteome</keyword>
<reference evidence="6 7" key="1">
    <citation type="submission" date="2016-11" db="EMBL/GenBank/DDBJ databases">
        <title>The macronuclear genome of Stentor coeruleus: a giant cell with tiny introns.</title>
        <authorList>
            <person name="Slabodnick M."/>
            <person name="Ruby J.G."/>
            <person name="Reiff S.B."/>
            <person name="Swart E.C."/>
            <person name="Gosai S."/>
            <person name="Prabakaran S."/>
            <person name="Witkowska E."/>
            <person name="Larue G.E."/>
            <person name="Fisher S."/>
            <person name="Freeman R.M."/>
            <person name="Gunawardena J."/>
            <person name="Chu W."/>
            <person name="Stover N.A."/>
            <person name="Gregory B.D."/>
            <person name="Nowacki M."/>
            <person name="Derisi J."/>
            <person name="Roy S.W."/>
            <person name="Marshall W.F."/>
            <person name="Sood P."/>
        </authorList>
    </citation>
    <scope>NUCLEOTIDE SEQUENCE [LARGE SCALE GENOMIC DNA]</scope>
    <source>
        <strain evidence="6">WM001</strain>
    </source>
</reference>
<sequence>MEDHSQDKTSEIVNFPISYEAIKDSPPNENRFFQLLIVDPYKADSIKNTSFQLEHVANDSRNIELIKTKPIKIIQVINYDSNTEQIIKEQSQSIQILCNDSSYKKDIREQNTRVSFLSFKLKSLTKFYDSKMLANKNDRKQFIIKVYVLIFTQLLCTIAIVSTFTMIKTLRENIINYYTSIVCIILCIILGILSICFKKIFKKYPYNYIFLYLFTFLFSYPIAYYSSHYSILGVVSSIFVASGVSGSLAIGAYITKKDFTMIRGLSIGFTSGILFFALSLSFSYTSISQVGFGMIFISIFVFYLVWDLQLICGGRHSYINYDDYVISALLIYVDICALFLYILSAKR</sequence>
<protein>
    <submittedName>
        <fullName evidence="6">Uncharacterized protein</fullName>
    </submittedName>
</protein>
<evidence type="ECO:0000256" key="1">
    <source>
        <dbReference type="ARBA" id="ARBA00004141"/>
    </source>
</evidence>